<accession>A0A6A5TIP9</accession>
<dbReference type="Proteomes" id="UP000800035">
    <property type="component" value="Unassembled WGS sequence"/>
</dbReference>
<protein>
    <submittedName>
        <fullName evidence="1">Uncharacterized protein</fullName>
    </submittedName>
</protein>
<evidence type="ECO:0000313" key="2">
    <source>
        <dbReference type="Proteomes" id="UP000800035"/>
    </source>
</evidence>
<sequence>MASNHEATGSAKSPDRPFTALCLAEFQSHGPDIIAENLSIGDILVVGTGDPECMKYLGATATGLLVPTRYCYEDEQEKRWVRFINTQPIQPYASPTTKDEGVPRVSEPSSTALRRALNEATTEAEFLENGGRAASNPLLLWEYYQKLLADEDDDCGTKVSEDHEVDVRPFCFTGIKISLKTFSRERTCQPCKDPNRLIKRKSKDRIIIIPQGNLALKTYCILRS</sequence>
<evidence type="ECO:0000313" key="1">
    <source>
        <dbReference type="EMBL" id="KAF1952044.1"/>
    </source>
</evidence>
<reference evidence="1" key="1">
    <citation type="journal article" date="2020" name="Stud. Mycol.">
        <title>101 Dothideomycetes genomes: a test case for predicting lifestyles and emergence of pathogens.</title>
        <authorList>
            <person name="Haridas S."/>
            <person name="Albert R."/>
            <person name="Binder M."/>
            <person name="Bloem J."/>
            <person name="Labutti K."/>
            <person name="Salamov A."/>
            <person name="Andreopoulos B."/>
            <person name="Baker S."/>
            <person name="Barry K."/>
            <person name="Bills G."/>
            <person name="Bluhm B."/>
            <person name="Cannon C."/>
            <person name="Castanera R."/>
            <person name="Culley D."/>
            <person name="Daum C."/>
            <person name="Ezra D."/>
            <person name="Gonzalez J."/>
            <person name="Henrissat B."/>
            <person name="Kuo A."/>
            <person name="Liang C."/>
            <person name="Lipzen A."/>
            <person name="Lutzoni F."/>
            <person name="Magnuson J."/>
            <person name="Mondo S."/>
            <person name="Nolan M."/>
            <person name="Ohm R."/>
            <person name="Pangilinan J."/>
            <person name="Park H.-J."/>
            <person name="Ramirez L."/>
            <person name="Alfaro M."/>
            <person name="Sun H."/>
            <person name="Tritt A."/>
            <person name="Yoshinaga Y."/>
            <person name="Zwiers L.-H."/>
            <person name="Turgeon B."/>
            <person name="Goodwin S."/>
            <person name="Spatafora J."/>
            <person name="Crous P."/>
            <person name="Grigoriev I."/>
        </authorList>
    </citation>
    <scope>NUCLEOTIDE SEQUENCE</scope>
    <source>
        <strain evidence="1">CBS 675.92</strain>
    </source>
</reference>
<organism evidence="1 2">
    <name type="scientific">Byssothecium circinans</name>
    <dbReference type="NCBI Taxonomy" id="147558"/>
    <lineage>
        <taxon>Eukaryota</taxon>
        <taxon>Fungi</taxon>
        <taxon>Dikarya</taxon>
        <taxon>Ascomycota</taxon>
        <taxon>Pezizomycotina</taxon>
        <taxon>Dothideomycetes</taxon>
        <taxon>Pleosporomycetidae</taxon>
        <taxon>Pleosporales</taxon>
        <taxon>Massarineae</taxon>
        <taxon>Massarinaceae</taxon>
        <taxon>Byssothecium</taxon>
    </lineage>
</organism>
<gene>
    <name evidence="1" type="ORF">CC80DRAFT_508390</name>
</gene>
<dbReference type="AlphaFoldDB" id="A0A6A5TIP9"/>
<keyword evidence="2" id="KW-1185">Reference proteome</keyword>
<name>A0A6A5TIP9_9PLEO</name>
<proteinExistence type="predicted"/>
<dbReference type="EMBL" id="ML977013">
    <property type="protein sequence ID" value="KAF1952044.1"/>
    <property type="molecule type" value="Genomic_DNA"/>
</dbReference>